<dbReference type="OrthoDB" id="1826980at2"/>
<dbReference type="Proteomes" id="UP000199569">
    <property type="component" value="Unassembled WGS sequence"/>
</dbReference>
<dbReference type="InterPro" id="IPR005053">
    <property type="entry name" value="MobA_MobL"/>
</dbReference>
<feature type="region of interest" description="Disordered" evidence="3">
    <location>
        <begin position="657"/>
        <end position="689"/>
    </location>
</feature>
<feature type="region of interest" description="Disordered" evidence="3">
    <location>
        <begin position="704"/>
        <end position="727"/>
    </location>
</feature>
<dbReference type="Gene3D" id="3.30.930.30">
    <property type="match status" value="1"/>
</dbReference>
<sequence>MTQDEAEEIVRRDLARGLSIAGRIAEAERRALERLERRSSSPRNFAALVEAFHSPGLRTARDFNQSSAFKTAPRPEAPDTGGVTFHFSVTSVSKSNRIVAAYAGRAPSGSADQHGSYIERDGAAEAFVDPESMSFGQEEAAGGQAYIERVSASERVDEKDAIIVSSFGNIADTKEERLEFWKKLEKVEQSARGHKFTINPFRGADFWNAVREHLAAGKDVPAPLAQALQHCLTDVAPFDVTLRDEDAISLLKFAHSIGDFETDGAIKVSLGRGGRVQTRIIAELPHEVTPAQRLELVKEYCAEFDRLGLPYWAVIHAPDKHNDRRNFHVHIALSERPAKRMVHPATGETVWDFEIVETYKTARRQTRHRHPFIQKRNREVHHSSWISAERRRYSKILNDHLEQAGISKRYDHRSYKAMGLSQKAKERIDPKIYAKERKGQMTEQGLEAARQQWTAAVDDLHRECREAAELVVRASYANRVFLHTLHSQGHPETSRFEGLMRKATDLHGFLLSALVAKRASDFVADKMVSRARLKKPTGRTKIDRILIEVAAEIRATEGEHFKAITDRVRADYRQQALKIAHIRSNFLHAFQKQLFSELVDVMAPQNQVRDEEPRQVMTLEEVTEMTAKWFPKYSSLSDRPPEPQKPKSTLSAVDRLLGPNFFNPKNAGRKPEPVTKAPPSAKASAPKALHLKHEQPKFPVHAQVRPAARQQSLSPGQAQTQGPLTGMSQVPTKKAAVLRAEVPLKQEVLQKQTGLPSRTQPLASSMERTLPRKEQVPVKTPITPLKAPEQSPPPLPQPIPAENSASDEVEEIEKKRKRKRDQEIASKEAQSAEKSAKLKEEQRARMLIIRRKMLQDKGRGR</sequence>
<organism evidence="5 6">
    <name type="scientific">Microvirga guangxiensis</name>
    <dbReference type="NCBI Taxonomy" id="549386"/>
    <lineage>
        <taxon>Bacteria</taxon>
        <taxon>Pseudomonadati</taxon>
        <taxon>Pseudomonadota</taxon>
        <taxon>Alphaproteobacteria</taxon>
        <taxon>Hyphomicrobiales</taxon>
        <taxon>Methylobacteriaceae</taxon>
        <taxon>Microvirga</taxon>
    </lineage>
</organism>
<keyword evidence="6" id="KW-1185">Reference proteome</keyword>
<feature type="compositionally biased region" description="Basic and acidic residues" evidence="3">
    <location>
        <begin position="820"/>
        <end position="844"/>
    </location>
</feature>
<feature type="compositionally biased region" description="Low complexity" evidence="3">
    <location>
        <begin position="677"/>
        <end position="688"/>
    </location>
</feature>
<evidence type="ECO:0000313" key="5">
    <source>
        <dbReference type="EMBL" id="SCY98779.1"/>
    </source>
</evidence>
<dbReference type="EMBL" id="FMVJ01000009">
    <property type="protein sequence ID" value="SCY98779.1"/>
    <property type="molecule type" value="Genomic_DNA"/>
</dbReference>
<keyword evidence="2" id="KW-0184">Conjugation</keyword>
<dbReference type="AlphaFoldDB" id="A0A1G5KFN6"/>
<dbReference type="STRING" id="549386.SAMN02927923_03248"/>
<protein>
    <submittedName>
        <fullName evidence="5">MobA/MobL family protein</fullName>
    </submittedName>
</protein>
<reference evidence="5 6" key="1">
    <citation type="submission" date="2016-10" db="EMBL/GenBank/DDBJ databases">
        <authorList>
            <person name="de Groot N.N."/>
        </authorList>
    </citation>
    <scope>NUCLEOTIDE SEQUENCE [LARGE SCALE GENOMIC DNA]</scope>
    <source>
        <strain evidence="5 6">CGMCC 1.7666</strain>
    </source>
</reference>
<comment type="similarity">
    <text evidence="1">Belongs to the MobA/MobL family.</text>
</comment>
<feature type="compositionally biased region" description="Polar residues" evidence="3">
    <location>
        <begin position="709"/>
        <end position="727"/>
    </location>
</feature>
<proteinExistence type="inferred from homology"/>
<evidence type="ECO:0000256" key="2">
    <source>
        <dbReference type="ARBA" id="ARBA00022971"/>
    </source>
</evidence>
<evidence type="ECO:0000313" key="6">
    <source>
        <dbReference type="Proteomes" id="UP000199569"/>
    </source>
</evidence>
<feature type="region of interest" description="Disordered" evidence="3">
    <location>
        <begin position="747"/>
        <end position="844"/>
    </location>
</feature>
<evidence type="ECO:0000256" key="3">
    <source>
        <dbReference type="SAM" id="MobiDB-lite"/>
    </source>
</evidence>
<feature type="domain" description="MobA/MobL protein" evidence="4">
    <location>
        <begin position="278"/>
        <end position="438"/>
    </location>
</feature>
<evidence type="ECO:0000259" key="4">
    <source>
        <dbReference type="Pfam" id="PF03389"/>
    </source>
</evidence>
<dbReference type="RefSeq" id="WP_091136816.1">
    <property type="nucleotide sequence ID" value="NZ_FMVJ01000009.1"/>
</dbReference>
<feature type="compositionally biased region" description="Pro residues" evidence="3">
    <location>
        <begin position="790"/>
        <end position="799"/>
    </location>
</feature>
<dbReference type="Pfam" id="PF03389">
    <property type="entry name" value="MobA_MobL"/>
    <property type="match status" value="1"/>
</dbReference>
<accession>A0A1G5KFN6</accession>
<gene>
    <name evidence="5" type="ORF">SAMN02927923_03248</name>
</gene>
<evidence type="ECO:0000256" key="1">
    <source>
        <dbReference type="ARBA" id="ARBA00010873"/>
    </source>
</evidence>
<name>A0A1G5KFN6_9HYPH</name>
<feature type="compositionally biased region" description="Polar residues" evidence="3">
    <location>
        <begin position="749"/>
        <end position="767"/>
    </location>
</feature>